<dbReference type="SUPFAM" id="SSF52540">
    <property type="entry name" value="P-loop containing nucleoside triphosphate hydrolases"/>
    <property type="match status" value="1"/>
</dbReference>
<dbReference type="InterPro" id="IPR005225">
    <property type="entry name" value="Small_GTP-bd"/>
</dbReference>
<dbReference type="InterPro" id="IPR027417">
    <property type="entry name" value="P-loop_NTPase"/>
</dbReference>
<dbReference type="GO" id="GO:0006890">
    <property type="term" value="P:retrograde vesicle-mediated transport, Golgi to endoplasmic reticulum"/>
    <property type="evidence" value="ECO:0000318"/>
    <property type="project" value="GO_Central"/>
</dbReference>
<dbReference type="GO" id="GO:0005525">
    <property type="term" value="F:GTP binding"/>
    <property type="evidence" value="ECO:0007669"/>
    <property type="project" value="InterPro"/>
</dbReference>
<dbReference type="PROSITE" id="PS51419">
    <property type="entry name" value="RAB"/>
    <property type="match status" value="1"/>
</dbReference>
<accession>A2FUW5</accession>
<dbReference type="NCBIfam" id="TIGR00231">
    <property type="entry name" value="small_GTP"/>
    <property type="match status" value="1"/>
</dbReference>
<dbReference type="GO" id="GO:0012505">
    <property type="term" value="C:endomembrane system"/>
    <property type="evidence" value="ECO:0000318"/>
    <property type="project" value="GO_Central"/>
</dbReference>
<reference evidence="2" key="1">
    <citation type="submission" date="2006-10" db="EMBL/GenBank/DDBJ databases">
        <authorList>
            <person name="Amadeo P."/>
            <person name="Zhao Q."/>
            <person name="Wortman J."/>
            <person name="Fraser-Liggett C."/>
            <person name="Carlton J."/>
        </authorList>
    </citation>
    <scope>NUCLEOTIDE SEQUENCE</scope>
    <source>
        <strain evidence="2">G3</strain>
    </source>
</reference>
<dbReference type="SMART" id="SM00174">
    <property type="entry name" value="RHO"/>
    <property type="match status" value="1"/>
</dbReference>
<dbReference type="RefSeq" id="XP_001304246.1">
    <property type="nucleotide sequence ID" value="XM_001304245.1"/>
</dbReference>
<dbReference type="GO" id="GO:0003924">
    <property type="term" value="F:GTPase activity"/>
    <property type="evidence" value="ECO:0000318"/>
    <property type="project" value="GO_Central"/>
</dbReference>
<dbReference type="GO" id="GO:0005794">
    <property type="term" value="C:Golgi apparatus"/>
    <property type="evidence" value="ECO:0000318"/>
    <property type="project" value="GO_Central"/>
</dbReference>
<dbReference type="OrthoDB" id="25896at2759"/>
<dbReference type="SMART" id="SM00173">
    <property type="entry name" value="RAS"/>
    <property type="match status" value="1"/>
</dbReference>
<gene>
    <name evidence="2" type="ORF">TVAG_065320</name>
</gene>
<dbReference type="SMR" id="A2FUW5"/>
<proteinExistence type="predicted"/>
<dbReference type="FunFam" id="3.40.50.300:FF:001204">
    <property type="entry name" value="Small GTP-binding protein, putative"/>
    <property type="match status" value="1"/>
</dbReference>
<dbReference type="STRING" id="5722.A2FUW5"/>
<keyword evidence="1" id="KW-0547">Nucleotide-binding</keyword>
<evidence type="ECO:0000313" key="3">
    <source>
        <dbReference type="Proteomes" id="UP000001542"/>
    </source>
</evidence>
<dbReference type="KEGG" id="tva:4749009"/>
<dbReference type="GO" id="GO:0005829">
    <property type="term" value="C:cytosol"/>
    <property type="evidence" value="ECO:0007669"/>
    <property type="project" value="GOC"/>
</dbReference>
<dbReference type="Gene3D" id="3.40.50.300">
    <property type="entry name" value="P-loop containing nucleotide triphosphate hydrolases"/>
    <property type="match status" value="1"/>
</dbReference>
<dbReference type="InterPro" id="IPR001806">
    <property type="entry name" value="Small_GTPase"/>
</dbReference>
<dbReference type="PANTHER" id="PTHR47978">
    <property type="match status" value="1"/>
</dbReference>
<dbReference type="Proteomes" id="UP000001542">
    <property type="component" value="Unassembled WGS sequence"/>
</dbReference>
<organism evidence="2 3">
    <name type="scientific">Trichomonas vaginalis (strain ATCC PRA-98 / G3)</name>
    <dbReference type="NCBI Taxonomy" id="412133"/>
    <lineage>
        <taxon>Eukaryota</taxon>
        <taxon>Metamonada</taxon>
        <taxon>Parabasalia</taxon>
        <taxon>Trichomonadida</taxon>
        <taxon>Trichomonadidae</taxon>
        <taxon>Trichomonas</taxon>
    </lineage>
</organism>
<dbReference type="eggNOG" id="KOG0084">
    <property type="taxonomic scope" value="Eukaryota"/>
</dbReference>
<reference evidence="2" key="2">
    <citation type="journal article" date="2007" name="Science">
        <title>Draft genome sequence of the sexually transmitted pathogen Trichomonas vaginalis.</title>
        <authorList>
            <person name="Carlton J.M."/>
            <person name="Hirt R.P."/>
            <person name="Silva J.C."/>
            <person name="Delcher A.L."/>
            <person name="Schatz M."/>
            <person name="Zhao Q."/>
            <person name="Wortman J.R."/>
            <person name="Bidwell S.L."/>
            <person name="Alsmark U.C.M."/>
            <person name="Besteiro S."/>
            <person name="Sicheritz-Ponten T."/>
            <person name="Noel C.J."/>
            <person name="Dacks J.B."/>
            <person name="Foster P.G."/>
            <person name="Simillion C."/>
            <person name="Van de Peer Y."/>
            <person name="Miranda-Saavedra D."/>
            <person name="Barton G.J."/>
            <person name="Westrop G.D."/>
            <person name="Mueller S."/>
            <person name="Dessi D."/>
            <person name="Fiori P.L."/>
            <person name="Ren Q."/>
            <person name="Paulsen I."/>
            <person name="Zhang H."/>
            <person name="Bastida-Corcuera F.D."/>
            <person name="Simoes-Barbosa A."/>
            <person name="Brown M.T."/>
            <person name="Hayes R.D."/>
            <person name="Mukherjee M."/>
            <person name="Okumura C.Y."/>
            <person name="Schneider R."/>
            <person name="Smith A.J."/>
            <person name="Vanacova S."/>
            <person name="Villalvazo M."/>
            <person name="Haas B.J."/>
            <person name="Pertea M."/>
            <person name="Feldblyum T.V."/>
            <person name="Utterback T.R."/>
            <person name="Shu C.L."/>
            <person name="Osoegawa K."/>
            <person name="de Jong P.J."/>
            <person name="Hrdy I."/>
            <person name="Horvathova L."/>
            <person name="Zubacova Z."/>
            <person name="Dolezal P."/>
            <person name="Malik S.B."/>
            <person name="Logsdon J.M. Jr."/>
            <person name="Henze K."/>
            <person name="Gupta A."/>
            <person name="Wang C.C."/>
            <person name="Dunne R.L."/>
            <person name="Upcroft J.A."/>
            <person name="Upcroft P."/>
            <person name="White O."/>
            <person name="Salzberg S.L."/>
            <person name="Tang P."/>
            <person name="Chiu C.-H."/>
            <person name="Lee Y.-S."/>
            <person name="Embley T.M."/>
            <person name="Coombs G.H."/>
            <person name="Mottram J.C."/>
            <person name="Tachezy J."/>
            <person name="Fraser-Liggett C.M."/>
            <person name="Johnson P.J."/>
        </authorList>
    </citation>
    <scope>NUCLEOTIDE SEQUENCE [LARGE SCALE GENOMIC DNA]</scope>
    <source>
        <strain evidence="2">G3</strain>
    </source>
</reference>
<dbReference type="VEuPathDB" id="TrichDB:TVAGG3_1032920"/>
<evidence type="ECO:0000256" key="1">
    <source>
        <dbReference type="ARBA" id="ARBA00022741"/>
    </source>
</evidence>
<dbReference type="CDD" id="cd00154">
    <property type="entry name" value="Rab"/>
    <property type="match status" value="1"/>
</dbReference>
<dbReference type="PROSITE" id="PS51420">
    <property type="entry name" value="RHO"/>
    <property type="match status" value="1"/>
</dbReference>
<evidence type="ECO:0000313" key="2">
    <source>
        <dbReference type="EMBL" id="EAX91316.1"/>
    </source>
</evidence>
<sequence length="204" mass="22414">MEIEGDADYTIKVILVGSSGVGKTSLVSAFFDNPFENQALPTVAPASCNATIEVGGGKKVELQIWDTAGQERFQTISQMFYRESQVAFVCFEPTPNDNYESGITNVDNWIARVRQEVPDCLIYIVATKGDTINNEETLKLNNIGNEMVAKQNAKAFLVTSAKTGNGVRNLFESAANCYSTIFQANEPVKEKVHLQLKDKKKGCC</sequence>
<protein>
    <submittedName>
        <fullName evidence="2">Small GTP-binding protein, putative</fullName>
    </submittedName>
</protein>
<dbReference type="EMBL" id="DS114044">
    <property type="protein sequence ID" value="EAX91316.1"/>
    <property type="molecule type" value="Genomic_DNA"/>
</dbReference>
<name>A2FUW5_TRIV3</name>
<dbReference type="GO" id="GO:0042147">
    <property type="term" value="P:retrograde transport, endosome to Golgi"/>
    <property type="evidence" value="ECO:0000318"/>
    <property type="project" value="GO_Central"/>
</dbReference>
<dbReference type="PRINTS" id="PR00449">
    <property type="entry name" value="RASTRNSFRMNG"/>
</dbReference>
<dbReference type="AlphaFoldDB" id="A2FUW5"/>
<dbReference type="VEuPathDB" id="TrichDB:TVAG_065320"/>
<dbReference type="SMART" id="SM00175">
    <property type="entry name" value="RAB"/>
    <property type="match status" value="1"/>
</dbReference>
<dbReference type="GO" id="GO:0006886">
    <property type="term" value="P:intracellular protein transport"/>
    <property type="evidence" value="ECO:0000318"/>
    <property type="project" value="GO_Central"/>
</dbReference>
<dbReference type="GO" id="GO:0006891">
    <property type="term" value="P:intra-Golgi vesicle-mediated transport"/>
    <property type="evidence" value="ECO:0000318"/>
    <property type="project" value="GO_Central"/>
</dbReference>
<dbReference type="Pfam" id="PF00071">
    <property type="entry name" value="Ras"/>
    <property type="match status" value="1"/>
</dbReference>
<keyword evidence="3" id="KW-1185">Reference proteome</keyword>
<dbReference type="InParanoid" id="A2FUW5"/>